<dbReference type="AlphaFoldDB" id="A0A0N4U8P6"/>
<organism evidence="2 4">
    <name type="scientific">Dracunculus medinensis</name>
    <name type="common">Guinea worm</name>
    <dbReference type="NCBI Taxonomy" id="318479"/>
    <lineage>
        <taxon>Eukaryota</taxon>
        <taxon>Metazoa</taxon>
        <taxon>Ecdysozoa</taxon>
        <taxon>Nematoda</taxon>
        <taxon>Chromadorea</taxon>
        <taxon>Rhabditida</taxon>
        <taxon>Spirurina</taxon>
        <taxon>Dracunculoidea</taxon>
        <taxon>Dracunculidae</taxon>
        <taxon>Dracunculus</taxon>
    </lineage>
</organism>
<evidence type="ECO:0000313" key="4">
    <source>
        <dbReference type="WBParaSite" id="DME_0000343101-mRNA-1"/>
    </source>
</evidence>
<reference evidence="4" key="1">
    <citation type="submission" date="2017-02" db="UniProtKB">
        <authorList>
            <consortium name="WormBaseParasite"/>
        </authorList>
    </citation>
    <scope>IDENTIFICATION</scope>
</reference>
<evidence type="ECO:0000313" key="3">
    <source>
        <dbReference type="Proteomes" id="UP000274756"/>
    </source>
</evidence>
<dbReference type="OrthoDB" id="47801at2759"/>
<keyword evidence="3" id="KW-1185">Reference proteome</keyword>
<dbReference type="WBParaSite" id="DME_0000343101-mRNA-1">
    <property type="protein sequence ID" value="DME_0000343101-mRNA-1"/>
    <property type="gene ID" value="DME_0000343101"/>
</dbReference>
<protein>
    <submittedName>
        <fullName evidence="4">DUF4509 domain-containing protein</fullName>
    </submittedName>
</protein>
<evidence type="ECO:0000313" key="1">
    <source>
        <dbReference type="EMBL" id="VDN50324.1"/>
    </source>
</evidence>
<sequence length="399" mass="45547">MEQTVEAKVDNKTETQFSQSAVTVVPSDLLKPPPLLLLLIEKMTSGARKFVVLDFGVPILLTDLIIPSTAEVASVTVDVWLLGESIDGQRLLYSSEISKKNVVLQDIAPFMLIRYLKLTYTGCHMFSPTCRIPLGMFFGHRFFCSWQQYAFPVLLSQFPSCPALSSSQDSQSISLVHLQQFSEDLRCRHQLASAELKQLVRIRSDEKEVFYLYNECLQLRIQWNIVRGVVNRLEYDQMINKGYDEPLQKSWKECCSDQLRIIAEELFALLRQCYSLLDVRYYSDASSSKFVPEAVIETITKKKENSTALNVPSLVDIRSLPQFLDLHGALRIFDLFCTQTVPKLRAECASWLLVQGVEMDWWPKFFPNVLKKFFSASGKRGDQGLAIFENLGLKSLFYG</sequence>
<dbReference type="EMBL" id="UYYG01000002">
    <property type="protein sequence ID" value="VDN50324.1"/>
    <property type="molecule type" value="Genomic_DNA"/>
</dbReference>
<dbReference type="STRING" id="318479.A0A0N4U8P6"/>
<evidence type="ECO:0000313" key="2">
    <source>
        <dbReference type="Proteomes" id="UP000038040"/>
    </source>
</evidence>
<reference evidence="1 3" key="2">
    <citation type="submission" date="2018-11" db="EMBL/GenBank/DDBJ databases">
        <authorList>
            <consortium name="Pathogen Informatics"/>
        </authorList>
    </citation>
    <scope>NUCLEOTIDE SEQUENCE [LARGE SCALE GENOMIC DNA]</scope>
</reference>
<name>A0A0N4U8P6_DRAME</name>
<dbReference type="Proteomes" id="UP000274756">
    <property type="component" value="Unassembled WGS sequence"/>
</dbReference>
<accession>A0A0N4U8P6</accession>
<gene>
    <name evidence="1" type="ORF">DME_LOCUS297</name>
</gene>
<proteinExistence type="predicted"/>
<dbReference type="Proteomes" id="UP000038040">
    <property type="component" value="Unplaced"/>
</dbReference>